<comment type="caution">
    <text evidence="2">The sequence shown here is derived from an EMBL/GenBank/DDBJ whole genome shotgun (WGS) entry which is preliminary data.</text>
</comment>
<evidence type="ECO:0000313" key="2">
    <source>
        <dbReference type="EMBL" id="KKO11560.1"/>
    </source>
</evidence>
<dbReference type="AlphaFoldDB" id="A0A0F9W5F2"/>
<sequence>MQTIKLHNAEPQELGCSGCRDNDDNQFDLSFAFQPIVRASTREVVSYEALARGPEGQGFAYVRDQINNDNLYNFDQTCRVRAIELATKLNIKVALNINFTPNAVYRPELCIRTTLAAAREFGFPAEKIHFEVTESEEVREKMHLVNIFETYKKLGFTTVIDDFGAGFSGLNLLAEFQPDYIKIDRVLIDYVDQRPARQAIIQGVVLTCRKLNIDVLAEGVEREEEYRWLAGEGIDLFQGYYFAYPGFETLPEVPDDLF</sequence>
<protein>
    <recommendedName>
        <fullName evidence="1">EAL domain-containing protein</fullName>
    </recommendedName>
</protein>
<dbReference type="EMBL" id="LAZR01000002">
    <property type="protein sequence ID" value="KKO11560.1"/>
    <property type="molecule type" value="Genomic_DNA"/>
</dbReference>
<dbReference type="InterPro" id="IPR050706">
    <property type="entry name" value="Cyclic-di-GMP_PDE-like"/>
</dbReference>
<reference evidence="2" key="1">
    <citation type="journal article" date="2015" name="Nature">
        <title>Complex archaea that bridge the gap between prokaryotes and eukaryotes.</title>
        <authorList>
            <person name="Spang A."/>
            <person name="Saw J.H."/>
            <person name="Jorgensen S.L."/>
            <person name="Zaremba-Niedzwiedzka K."/>
            <person name="Martijn J."/>
            <person name="Lind A.E."/>
            <person name="van Eijk R."/>
            <person name="Schleper C."/>
            <person name="Guy L."/>
            <person name="Ettema T.J."/>
        </authorList>
    </citation>
    <scope>NUCLEOTIDE SEQUENCE</scope>
</reference>
<dbReference type="InterPro" id="IPR001633">
    <property type="entry name" value="EAL_dom"/>
</dbReference>
<dbReference type="CDD" id="cd01948">
    <property type="entry name" value="EAL"/>
    <property type="match status" value="1"/>
</dbReference>
<proteinExistence type="predicted"/>
<dbReference type="SUPFAM" id="SSF141868">
    <property type="entry name" value="EAL domain-like"/>
    <property type="match status" value="1"/>
</dbReference>
<dbReference type="GO" id="GO:0071111">
    <property type="term" value="F:cyclic-guanylate-specific phosphodiesterase activity"/>
    <property type="evidence" value="ECO:0007669"/>
    <property type="project" value="InterPro"/>
</dbReference>
<dbReference type="InterPro" id="IPR035919">
    <property type="entry name" value="EAL_sf"/>
</dbReference>
<gene>
    <name evidence="2" type="ORF">LCGC14_0010530</name>
</gene>
<name>A0A0F9W5F2_9ZZZZ</name>
<dbReference type="PANTHER" id="PTHR33121">
    <property type="entry name" value="CYCLIC DI-GMP PHOSPHODIESTERASE PDEF"/>
    <property type="match status" value="1"/>
</dbReference>
<evidence type="ECO:0000259" key="1">
    <source>
        <dbReference type="PROSITE" id="PS50883"/>
    </source>
</evidence>
<dbReference type="SMART" id="SM00052">
    <property type="entry name" value="EAL"/>
    <property type="match status" value="1"/>
</dbReference>
<feature type="domain" description="EAL" evidence="1">
    <location>
        <begin position="7"/>
        <end position="258"/>
    </location>
</feature>
<organism evidence="2">
    <name type="scientific">marine sediment metagenome</name>
    <dbReference type="NCBI Taxonomy" id="412755"/>
    <lineage>
        <taxon>unclassified sequences</taxon>
        <taxon>metagenomes</taxon>
        <taxon>ecological metagenomes</taxon>
    </lineage>
</organism>
<dbReference type="PANTHER" id="PTHR33121:SF15">
    <property type="entry name" value="BLUE LIGHT- AND TEMPERATURE-REGULATED ANTIREPRESSOR BLUF"/>
    <property type="match status" value="1"/>
</dbReference>
<dbReference type="Pfam" id="PF00563">
    <property type="entry name" value="EAL"/>
    <property type="match status" value="1"/>
</dbReference>
<dbReference type="Gene3D" id="3.20.20.450">
    <property type="entry name" value="EAL domain"/>
    <property type="match status" value="1"/>
</dbReference>
<dbReference type="PROSITE" id="PS50883">
    <property type="entry name" value="EAL"/>
    <property type="match status" value="1"/>
</dbReference>
<accession>A0A0F9W5F2</accession>